<name>L5KZE9_PTEAL</name>
<reference evidence="2" key="1">
    <citation type="journal article" date="2013" name="Science">
        <title>Comparative analysis of bat genomes provides insight into the evolution of flight and immunity.</title>
        <authorList>
            <person name="Zhang G."/>
            <person name="Cowled C."/>
            <person name="Shi Z."/>
            <person name="Huang Z."/>
            <person name="Bishop-Lilly K.A."/>
            <person name="Fang X."/>
            <person name="Wynne J.W."/>
            <person name="Xiong Z."/>
            <person name="Baker M.L."/>
            <person name="Zhao W."/>
            <person name="Tachedjian M."/>
            <person name="Zhu Y."/>
            <person name="Zhou P."/>
            <person name="Jiang X."/>
            <person name="Ng J."/>
            <person name="Yang L."/>
            <person name="Wu L."/>
            <person name="Xiao J."/>
            <person name="Feng Y."/>
            <person name="Chen Y."/>
            <person name="Sun X."/>
            <person name="Zhang Y."/>
            <person name="Marsh G.A."/>
            <person name="Crameri G."/>
            <person name="Broder C.C."/>
            <person name="Frey K.G."/>
            <person name="Wang L.F."/>
            <person name="Wang J."/>
        </authorList>
    </citation>
    <scope>NUCLEOTIDE SEQUENCE [LARGE SCALE GENOMIC DNA]</scope>
</reference>
<protein>
    <submittedName>
        <fullName evidence="1">Uncharacterized protein</fullName>
    </submittedName>
</protein>
<dbReference type="Proteomes" id="UP000010552">
    <property type="component" value="Unassembled WGS sequence"/>
</dbReference>
<evidence type="ECO:0000313" key="1">
    <source>
        <dbReference type="EMBL" id="ELK16183.1"/>
    </source>
</evidence>
<sequence length="92" mass="9748">MGHVALCSVPPHLGTCTVGSHRDSSALLVTRLSKTPRHGLVPRILICLSALAGAHVSTDSAGRSIFLVFKEKKNVPVSVEMICSSARLKLSE</sequence>
<proteinExistence type="predicted"/>
<organism evidence="1 2">
    <name type="scientific">Pteropus alecto</name>
    <name type="common">Black flying fox</name>
    <dbReference type="NCBI Taxonomy" id="9402"/>
    <lineage>
        <taxon>Eukaryota</taxon>
        <taxon>Metazoa</taxon>
        <taxon>Chordata</taxon>
        <taxon>Craniata</taxon>
        <taxon>Vertebrata</taxon>
        <taxon>Euteleostomi</taxon>
        <taxon>Mammalia</taxon>
        <taxon>Eutheria</taxon>
        <taxon>Laurasiatheria</taxon>
        <taxon>Chiroptera</taxon>
        <taxon>Yinpterochiroptera</taxon>
        <taxon>Pteropodoidea</taxon>
        <taxon>Pteropodidae</taxon>
        <taxon>Pteropodinae</taxon>
        <taxon>Pteropus</taxon>
    </lineage>
</organism>
<keyword evidence="2" id="KW-1185">Reference proteome</keyword>
<accession>L5KZE9</accession>
<evidence type="ECO:0000313" key="2">
    <source>
        <dbReference type="Proteomes" id="UP000010552"/>
    </source>
</evidence>
<dbReference type="InParanoid" id="L5KZE9"/>
<gene>
    <name evidence="1" type="ORF">PAL_GLEAN10017664</name>
</gene>
<dbReference type="AlphaFoldDB" id="L5KZE9"/>
<dbReference type="EMBL" id="KB030474">
    <property type="protein sequence ID" value="ELK16183.1"/>
    <property type="molecule type" value="Genomic_DNA"/>
</dbReference>